<feature type="transmembrane region" description="Helical" evidence="1">
    <location>
        <begin position="102"/>
        <end position="122"/>
    </location>
</feature>
<keyword evidence="1" id="KW-0812">Transmembrane</keyword>
<feature type="transmembrane region" description="Helical" evidence="1">
    <location>
        <begin position="43"/>
        <end position="65"/>
    </location>
</feature>
<keyword evidence="1" id="KW-0472">Membrane</keyword>
<dbReference type="OrthoDB" id="5351891at2759"/>
<gene>
    <name evidence="2" type="ORF">DM02DRAFT_535153</name>
</gene>
<feature type="transmembrane region" description="Helical" evidence="1">
    <location>
        <begin position="306"/>
        <end position="324"/>
    </location>
</feature>
<protein>
    <submittedName>
        <fullName evidence="2">Uncharacterized protein</fullName>
    </submittedName>
</protein>
<feature type="transmembrane region" description="Helical" evidence="1">
    <location>
        <begin position="266"/>
        <end position="285"/>
    </location>
</feature>
<feature type="transmembrane region" description="Helical" evidence="1">
    <location>
        <begin position="181"/>
        <end position="200"/>
    </location>
</feature>
<keyword evidence="3" id="KW-1185">Reference proteome</keyword>
<evidence type="ECO:0000256" key="1">
    <source>
        <dbReference type="SAM" id="Phobius"/>
    </source>
</evidence>
<dbReference type="AlphaFoldDB" id="A0A2V1DEF7"/>
<accession>A0A2V1DEF7</accession>
<proteinExistence type="predicted"/>
<evidence type="ECO:0000313" key="3">
    <source>
        <dbReference type="Proteomes" id="UP000244855"/>
    </source>
</evidence>
<organism evidence="2 3">
    <name type="scientific">Periconia macrospinosa</name>
    <dbReference type="NCBI Taxonomy" id="97972"/>
    <lineage>
        <taxon>Eukaryota</taxon>
        <taxon>Fungi</taxon>
        <taxon>Dikarya</taxon>
        <taxon>Ascomycota</taxon>
        <taxon>Pezizomycotina</taxon>
        <taxon>Dothideomycetes</taxon>
        <taxon>Pleosporomycetidae</taxon>
        <taxon>Pleosporales</taxon>
        <taxon>Massarineae</taxon>
        <taxon>Periconiaceae</taxon>
        <taxon>Periconia</taxon>
    </lineage>
</organism>
<keyword evidence="1" id="KW-1133">Transmembrane helix</keyword>
<dbReference type="Proteomes" id="UP000244855">
    <property type="component" value="Unassembled WGS sequence"/>
</dbReference>
<reference evidence="2 3" key="1">
    <citation type="journal article" date="2018" name="Sci. Rep.">
        <title>Comparative genomics provides insights into the lifestyle and reveals functional heterogeneity of dark septate endophytic fungi.</title>
        <authorList>
            <person name="Knapp D.G."/>
            <person name="Nemeth J.B."/>
            <person name="Barry K."/>
            <person name="Hainaut M."/>
            <person name="Henrissat B."/>
            <person name="Johnson J."/>
            <person name="Kuo A."/>
            <person name="Lim J.H.P."/>
            <person name="Lipzen A."/>
            <person name="Nolan M."/>
            <person name="Ohm R.A."/>
            <person name="Tamas L."/>
            <person name="Grigoriev I.V."/>
            <person name="Spatafora J.W."/>
            <person name="Nagy L.G."/>
            <person name="Kovacs G.M."/>
        </authorList>
    </citation>
    <scope>NUCLEOTIDE SEQUENCE [LARGE SCALE GENOMIC DNA]</scope>
    <source>
        <strain evidence="2 3">DSE2036</strain>
    </source>
</reference>
<evidence type="ECO:0000313" key="2">
    <source>
        <dbReference type="EMBL" id="PVH96472.1"/>
    </source>
</evidence>
<dbReference type="EMBL" id="KZ805463">
    <property type="protein sequence ID" value="PVH96472.1"/>
    <property type="molecule type" value="Genomic_DNA"/>
</dbReference>
<sequence length="394" mass="43409">MSCHFSPDFPLAPGVTYSQFNSSFDDNLVCPATYLRPDPGGALIPWLYTVILLLFHLPACIIRAVRWESAQYLALGLALFNIAITIQSYVSTKLDPAQVLVWMPLTLMLDIGAMLQMVILIVEKPANTKALREQSGRIQKVIKDSLGSSKRGTAATGQADNIQLENLLPRPPAHYNLVKDAFVALVAAHFGVVLLILQIYGLRAATRGMKTEGLTVKWCSPLFRDFALAITTGNCERYRIIDSSSNGIGCIELPASEQEDWLKGTVAALSVSLVFETIDLLLVIFAKRTEEGENQTFRGMRLRRPWCSMFGGALTLILLISYGADMANHLPPGVTDIVWIYRKEPIAGVGRVCEGQLKSPGLRGMIIGWTDGLFNSWGTIYHGKVVRKAINQEL</sequence>
<feature type="transmembrane region" description="Helical" evidence="1">
    <location>
        <begin position="72"/>
        <end position="90"/>
    </location>
</feature>
<name>A0A2V1DEF7_9PLEO</name>